<gene>
    <name evidence="2" type="ORF">CC86DRAFT_385877</name>
</gene>
<reference evidence="2" key="1">
    <citation type="journal article" date="2020" name="Stud. Mycol.">
        <title>101 Dothideomycetes genomes: a test case for predicting lifestyles and emergence of pathogens.</title>
        <authorList>
            <person name="Haridas S."/>
            <person name="Albert R."/>
            <person name="Binder M."/>
            <person name="Bloem J."/>
            <person name="Labutti K."/>
            <person name="Salamov A."/>
            <person name="Andreopoulos B."/>
            <person name="Baker S."/>
            <person name="Barry K."/>
            <person name="Bills G."/>
            <person name="Bluhm B."/>
            <person name="Cannon C."/>
            <person name="Castanera R."/>
            <person name="Culley D."/>
            <person name="Daum C."/>
            <person name="Ezra D."/>
            <person name="Gonzalez J."/>
            <person name="Henrissat B."/>
            <person name="Kuo A."/>
            <person name="Liang C."/>
            <person name="Lipzen A."/>
            <person name="Lutzoni F."/>
            <person name="Magnuson J."/>
            <person name="Mondo S."/>
            <person name="Nolan M."/>
            <person name="Ohm R."/>
            <person name="Pangilinan J."/>
            <person name="Park H.-J."/>
            <person name="Ramirez L."/>
            <person name="Alfaro M."/>
            <person name="Sun H."/>
            <person name="Tritt A."/>
            <person name="Yoshinaga Y."/>
            <person name="Zwiers L.-H."/>
            <person name="Turgeon B."/>
            <person name="Goodwin S."/>
            <person name="Spatafora J."/>
            <person name="Crous P."/>
            <person name="Grigoriev I."/>
        </authorList>
    </citation>
    <scope>NUCLEOTIDE SEQUENCE</scope>
    <source>
        <strain evidence="2">CBS 113818</strain>
    </source>
</reference>
<dbReference type="EMBL" id="MU006235">
    <property type="protein sequence ID" value="KAF2822177.1"/>
    <property type="molecule type" value="Genomic_DNA"/>
</dbReference>
<accession>A0A6A6ZPF9</accession>
<dbReference type="Proteomes" id="UP000799424">
    <property type="component" value="Unassembled WGS sequence"/>
</dbReference>
<organism evidence="2 3">
    <name type="scientific">Ophiobolus disseminans</name>
    <dbReference type="NCBI Taxonomy" id="1469910"/>
    <lineage>
        <taxon>Eukaryota</taxon>
        <taxon>Fungi</taxon>
        <taxon>Dikarya</taxon>
        <taxon>Ascomycota</taxon>
        <taxon>Pezizomycotina</taxon>
        <taxon>Dothideomycetes</taxon>
        <taxon>Pleosporomycetidae</taxon>
        <taxon>Pleosporales</taxon>
        <taxon>Pleosporineae</taxon>
        <taxon>Phaeosphaeriaceae</taxon>
        <taxon>Ophiobolus</taxon>
    </lineage>
</organism>
<dbReference type="AlphaFoldDB" id="A0A6A6ZPF9"/>
<protein>
    <submittedName>
        <fullName evidence="2">Uncharacterized protein</fullName>
    </submittedName>
</protein>
<keyword evidence="3" id="KW-1185">Reference proteome</keyword>
<name>A0A6A6ZPF9_9PLEO</name>
<sequence length="167" mass="18336">MNPKQSHRPPCNPPPLQVQNPLYDISPSLRHPPNLLSPLTLTQTTKRSNKRPPNTANTTSTYITRRLPRMSDVRRTGTSNTNLPSASTTTAASLSAQRNAQNGNVSPPRKQPSTSAPADSDDDDKIDWTLIPDIRDTHTSSLGECWHCGTTLHATALHDCPECHFPN</sequence>
<proteinExistence type="predicted"/>
<evidence type="ECO:0000313" key="2">
    <source>
        <dbReference type="EMBL" id="KAF2822177.1"/>
    </source>
</evidence>
<feature type="compositionally biased region" description="Polar residues" evidence="1">
    <location>
        <begin position="37"/>
        <end position="63"/>
    </location>
</feature>
<feature type="compositionally biased region" description="Low complexity" evidence="1">
    <location>
        <begin position="78"/>
        <end position="96"/>
    </location>
</feature>
<feature type="region of interest" description="Disordered" evidence="1">
    <location>
        <begin position="1"/>
        <end position="126"/>
    </location>
</feature>
<evidence type="ECO:0000313" key="3">
    <source>
        <dbReference type="Proteomes" id="UP000799424"/>
    </source>
</evidence>
<evidence type="ECO:0000256" key="1">
    <source>
        <dbReference type="SAM" id="MobiDB-lite"/>
    </source>
</evidence>